<dbReference type="EMBL" id="MCGO01000003">
    <property type="protein sequence ID" value="ORY52320.1"/>
    <property type="molecule type" value="Genomic_DNA"/>
</dbReference>
<protein>
    <recommendedName>
        <fullName evidence="10">Hexosyltransferase</fullName>
        <ecNumber evidence="10">2.4.1.-</ecNumber>
    </recommendedName>
</protein>
<evidence type="ECO:0000313" key="12">
    <source>
        <dbReference type="Proteomes" id="UP000193642"/>
    </source>
</evidence>
<evidence type="ECO:0000256" key="4">
    <source>
        <dbReference type="ARBA" id="ARBA00022679"/>
    </source>
</evidence>
<dbReference type="PANTHER" id="PTHR11214">
    <property type="entry name" value="BETA-1,3-N-ACETYLGLUCOSAMINYLTRANSFERASE"/>
    <property type="match status" value="1"/>
</dbReference>
<proteinExistence type="inferred from homology"/>
<dbReference type="OrthoDB" id="2139606at2759"/>
<reference evidence="11 12" key="1">
    <citation type="submission" date="2016-07" db="EMBL/GenBank/DDBJ databases">
        <title>Pervasive Adenine N6-methylation of Active Genes in Fungi.</title>
        <authorList>
            <consortium name="DOE Joint Genome Institute"/>
            <person name="Mondo S.J."/>
            <person name="Dannebaum R.O."/>
            <person name="Kuo R.C."/>
            <person name="Labutti K."/>
            <person name="Haridas S."/>
            <person name="Kuo A."/>
            <person name="Salamov A."/>
            <person name="Ahrendt S.R."/>
            <person name="Lipzen A."/>
            <person name="Sullivan W."/>
            <person name="Andreopoulos W.B."/>
            <person name="Clum A."/>
            <person name="Lindquist E."/>
            <person name="Daum C."/>
            <person name="Ramamoorthy G.K."/>
            <person name="Gryganskyi A."/>
            <person name="Culley D."/>
            <person name="Magnuson J.K."/>
            <person name="James T.Y."/>
            <person name="O'Malley M.A."/>
            <person name="Stajich J.E."/>
            <person name="Spatafora J.W."/>
            <person name="Visel A."/>
            <person name="Grigoriev I.V."/>
        </authorList>
    </citation>
    <scope>NUCLEOTIDE SEQUENCE [LARGE SCALE GENOMIC DNA]</scope>
    <source>
        <strain evidence="11 12">JEL800</strain>
    </source>
</reference>
<evidence type="ECO:0000313" key="11">
    <source>
        <dbReference type="EMBL" id="ORY52320.1"/>
    </source>
</evidence>
<gene>
    <name evidence="11" type="ORF">BCR33DRAFT_733072</name>
</gene>
<evidence type="ECO:0000256" key="3">
    <source>
        <dbReference type="ARBA" id="ARBA00022676"/>
    </source>
</evidence>
<dbReference type="PANTHER" id="PTHR11214:SF351">
    <property type="entry name" value="BETA-1,3-GALACTOSYLTRANSFERASE PVG3"/>
    <property type="match status" value="1"/>
</dbReference>
<dbReference type="Gene3D" id="3.90.550.50">
    <property type="match status" value="1"/>
</dbReference>
<evidence type="ECO:0000256" key="7">
    <source>
        <dbReference type="ARBA" id="ARBA00022989"/>
    </source>
</evidence>
<dbReference type="GO" id="GO:0000139">
    <property type="term" value="C:Golgi membrane"/>
    <property type="evidence" value="ECO:0007669"/>
    <property type="project" value="UniProtKB-SubCell"/>
</dbReference>
<accession>A0A1Y2CZ87</accession>
<dbReference type="EC" id="2.4.1.-" evidence="10"/>
<dbReference type="Proteomes" id="UP000193642">
    <property type="component" value="Unassembled WGS sequence"/>
</dbReference>
<evidence type="ECO:0000256" key="5">
    <source>
        <dbReference type="ARBA" id="ARBA00022692"/>
    </source>
</evidence>
<dbReference type="AlphaFoldDB" id="A0A1Y2CZ87"/>
<keyword evidence="4" id="KW-0808">Transferase</keyword>
<comment type="caution">
    <text evidence="11">The sequence shown here is derived from an EMBL/GenBank/DDBJ whole genome shotgun (WGS) entry which is preliminary data.</text>
</comment>
<evidence type="ECO:0000256" key="8">
    <source>
        <dbReference type="ARBA" id="ARBA00023034"/>
    </source>
</evidence>
<keyword evidence="9" id="KW-0472">Membrane</keyword>
<keyword evidence="5" id="KW-0812">Transmembrane</keyword>
<keyword evidence="8 10" id="KW-0333">Golgi apparatus</keyword>
<evidence type="ECO:0000256" key="6">
    <source>
        <dbReference type="ARBA" id="ARBA00022968"/>
    </source>
</evidence>
<evidence type="ECO:0000256" key="1">
    <source>
        <dbReference type="ARBA" id="ARBA00004323"/>
    </source>
</evidence>
<dbReference type="STRING" id="329046.A0A1Y2CZ87"/>
<sequence length="384" mass="44373">MTTTTKDSTFRRQLLRETYRQVNMKLIPENQIDFIFVFGNAKSFDQDYEVAFEEMTFPNDTFITEREENMNDGKTLDWFMQAQSLLWSKHPTRKGERCLNYKFVGKTDEDTAIQLPRLSKLLNSLPSNESHYIGRRAGVSEPRYMAGMLYIVSADIVDWIHSSPIPQGNAIGHEDHQFGLWLHLGGWNEKLQFHSLEQFHDVEETFWSSRQRVSDKSIVVHLCKDIPRMFQCFGDLYGTPPLAVKRLLSPVSLKHRKDRLKELFPSVESIALEKDFKVSSDVNAAAQIDAVLIKNDVKDVLSTIIATDKLMETDWIKIARHMMLRFNELKREEMWLHVLQAVVAMDVPSSDTGWEKDVANRLAAAAKEKGSPLSWEKVKEIRGY</sequence>
<dbReference type="GO" id="GO:0016758">
    <property type="term" value="F:hexosyltransferase activity"/>
    <property type="evidence" value="ECO:0007669"/>
    <property type="project" value="InterPro"/>
</dbReference>
<keyword evidence="7" id="KW-1133">Transmembrane helix</keyword>
<keyword evidence="6" id="KW-0735">Signal-anchor</keyword>
<evidence type="ECO:0000256" key="2">
    <source>
        <dbReference type="ARBA" id="ARBA00008661"/>
    </source>
</evidence>
<dbReference type="InterPro" id="IPR002659">
    <property type="entry name" value="Glyco_trans_31"/>
</dbReference>
<keyword evidence="3 10" id="KW-0328">Glycosyltransferase</keyword>
<keyword evidence="12" id="KW-1185">Reference proteome</keyword>
<evidence type="ECO:0000256" key="10">
    <source>
        <dbReference type="RuleBase" id="RU363063"/>
    </source>
</evidence>
<name>A0A1Y2CZ87_9FUNG</name>
<evidence type="ECO:0000256" key="9">
    <source>
        <dbReference type="ARBA" id="ARBA00023136"/>
    </source>
</evidence>
<comment type="similarity">
    <text evidence="2 10">Belongs to the glycosyltransferase 31 family.</text>
</comment>
<comment type="subcellular location">
    <subcellularLocation>
        <location evidence="1 10">Golgi apparatus membrane</location>
        <topology evidence="1 10">Single-pass type II membrane protein</topology>
    </subcellularLocation>
</comment>
<organism evidence="11 12">
    <name type="scientific">Rhizoclosmatium globosum</name>
    <dbReference type="NCBI Taxonomy" id="329046"/>
    <lineage>
        <taxon>Eukaryota</taxon>
        <taxon>Fungi</taxon>
        <taxon>Fungi incertae sedis</taxon>
        <taxon>Chytridiomycota</taxon>
        <taxon>Chytridiomycota incertae sedis</taxon>
        <taxon>Chytridiomycetes</taxon>
        <taxon>Chytridiales</taxon>
        <taxon>Chytriomycetaceae</taxon>
        <taxon>Rhizoclosmatium</taxon>
    </lineage>
</organism>